<dbReference type="GO" id="GO:0005882">
    <property type="term" value="C:intermediate filament"/>
    <property type="evidence" value="ECO:0007669"/>
    <property type="project" value="UniProtKB-KW"/>
</dbReference>
<evidence type="ECO:0000256" key="2">
    <source>
        <dbReference type="ARBA" id="ARBA00023054"/>
    </source>
</evidence>
<feature type="coiled-coil region" evidence="3">
    <location>
        <begin position="219"/>
        <end position="246"/>
    </location>
</feature>
<dbReference type="Gene3D" id="1.20.5.1160">
    <property type="entry name" value="Vasodilator-stimulated phosphoprotein"/>
    <property type="match status" value="1"/>
</dbReference>
<sequence length="570" mass="61046">MTSFSGRSSFSSRGGGVVTLGGFGSSAGLSRAGTGMSVVSHRSGSVYGGAGGKGTRISSALSTSGGRVSSSGGGFGYGFGSGGGGGGGWLSPSAFSLDAGDGDSISFTEKQTMQNLNDRLAKYLEKVRTLEAANAKLEAQIREWGISHTKISTRDLSTHQITIDELRSKILAAAAVNLNISLQIDNVKLAADDFRIKYENEVGLRQYVEADIAGLKKMLSDLSLAKSDLELQLEGLREEIAYLKKNHEEETLSYRAQLTGQVQVEVDAAPALDLNVVIAEIREQYEALVAKSRRDAELWFKNKTEVVQQEIKSSTEVMQTSSMELKDGQNTVRNLELELQSLISMKASLEGNLAETEARFSAQMVSLQAIVTSMEAQLIQLRADIERSAQEYQALLNIKTRLEMEIAEYRRLLEGGDTGYSSESSVVTMSSGKDLSSSSTVTKKVITVVQELVDGVVVNSSTSTNTAILEQEASATPHLEAETRIEERSSPVPEVSSEKSVVIEGSEDTLSSSATVTKKVVTVVQELVDGVVVNSSTSTTSTIIEQDAPTVTLLGEEARIDERISPIPPE</sequence>
<feature type="coiled-coil region" evidence="3">
    <location>
        <begin position="113"/>
        <end position="140"/>
    </location>
</feature>
<protein>
    <recommendedName>
        <fullName evidence="5">IF rod domain-containing protein</fullName>
    </recommendedName>
</protein>
<dbReference type="Pfam" id="PF00038">
    <property type="entry name" value="Filament"/>
    <property type="match status" value="1"/>
</dbReference>
<evidence type="ECO:0000313" key="7">
    <source>
        <dbReference type="Proteomes" id="UP001046870"/>
    </source>
</evidence>
<dbReference type="PRINTS" id="PR01248">
    <property type="entry name" value="TYPE1KERATIN"/>
</dbReference>
<comment type="caution">
    <text evidence="6">The sequence shown here is derived from an EMBL/GenBank/DDBJ whole genome shotgun (WGS) entry which is preliminary data.</text>
</comment>
<keyword evidence="2 3" id="KW-0175">Coiled coil</keyword>
<accession>A0A9D3QHH4</accession>
<dbReference type="PANTHER" id="PTHR23239">
    <property type="entry name" value="INTERMEDIATE FILAMENT"/>
    <property type="match status" value="1"/>
</dbReference>
<keyword evidence="1" id="KW-0403">Intermediate filament</keyword>
<evidence type="ECO:0000256" key="3">
    <source>
        <dbReference type="SAM" id="Coils"/>
    </source>
</evidence>
<dbReference type="GO" id="GO:0005198">
    <property type="term" value="F:structural molecule activity"/>
    <property type="evidence" value="ECO:0007669"/>
    <property type="project" value="InterPro"/>
</dbReference>
<dbReference type="OrthoDB" id="2441647at2759"/>
<keyword evidence="7" id="KW-1185">Reference proteome</keyword>
<evidence type="ECO:0000259" key="5">
    <source>
        <dbReference type="PROSITE" id="PS51842"/>
    </source>
</evidence>
<proteinExistence type="predicted"/>
<feature type="compositionally biased region" description="Basic and acidic residues" evidence="4">
    <location>
        <begin position="479"/>
        <end position="489"/>
    </location>
</feature>
<feature type="domain" description="IF rod" evidence="5">
    <location>
        <begin position="109"/>
        <end position="420"/>
    </location>
</feature>
<dbReference type="InterPro" id="IPR002957">
    <property type="entry name" value="Keratin_I"/>
</dbReference>
<dbReference type="Gene3D" id="1.20.5.170">
    <property type="match status" value="1"/>
</dbReference>
<dbReference type="Proteomes" id="UP001046870">
    <property type="component" value="Chromosome 1"/>
</dbReference>
<dbReference type="Gene3D" id="1.20.5.500">
    <property type="entry name" value="Single helix bin"/>
    <property type="match status" value="1"/>
</dbReference>
<dbReference type="FunFam" id="1.20.5.170:FF:000002">
    <property type="entry name" value="Type I keratin KA11"/>
    <property type="match status" value="1"/>
</dbReference>
<dbReference type="AlphaFoldDB" id="A0A9D3QHH4"/>
<dbReference type="PANTHER" id="PTHR23239:SF367">
    <property type="entry name" value="KERATIN 15-RELATED"/>
    <property type="match status" value="1"/>
</dbReference>
<dbReference type="InterPro" id="IPR039008">
    <property type="entry name" value="IF_rod_dom"/>
</dbReference>
<dbReference type="PROSITE" id="PS51842">
    <property type="entry name" value="IF_ROD_2"/>
    <property type="match status" value="1"/>
</dbReference>
<evidence type="ECO:0000313" key="6">
    <source>
        <dbReference type="EMBL" id="KAG7492331.1"/>
    </source>
</evidence>
<name>A0A9D3QHH4_MEGAT</name>
<dbReference type="SUPFAM" id="SSF64593">
    <property type="entry name" value="Intermediate filament protein, coiled coil region"/>
    <property type="match status" value="2"/>
</dbReference>
<feature type="region of interest" description="Disordered" evidence="4">
    <location>
        <begin position="473"/>
        <end position="498"/>
    </location>
</feature>
<dbReference type="EMBL" id="JAFDVH010000001">
    <property type="protein sequence ID" value="KAG7492331.1"/>
    <property type="molecule type" value="Genomic_DNA"/>
</dbReference>
<feature type="coiled-coil region" evidence="3">
    <location>
        <begin position="325"/>
        <end position="412"/>
    </location>
</feature>
<evidence type="ECO:0000256" key="1">
    <source>
        <dbReference type="ARBA" id="ARBA00022754"/>
    </source>
</evidence>
<organism evidence="6 7">
    <name type="scientific">Megalops atlanticus</name>
    <name type="common">Tarpon</name>
    <name type="synonym">Clupea gigantea</name>
    <dbReference type="NCBI Taxonomy" id="7932"/>
    <lineage>
        <taxon>Eukaryota</taxon>
        <taxon>Metazoa</taxon>
        <taxon>Chordata</taxon>
        <taxon>Craniata</taxon>
        <taxon>Vertebrata</taxon>
        <taxon>Euteleostomi</taxon>
        <taxon>Actinopterygii</taxon>
        <taxon>Neopterygii</taxon>
        <taxon>Teleostei</taxon>
        <taxon>Elopiformes</taxon>
        <taxon>Megalopidae</taxon>
        <taxon>Megalops</taxon>
    </lineage>
</organism>
<evidence type="ECO:0000256" key="4">
    <source>
        <dbReference type="SAM" id="MobiDB-lite"/>
    </source>
</evidence>
<gene>
    <name evidence="6" type="ORF">MATL_G00013130</name>
</gene>
<dbReference type="SMART" id="SM01391">
    <property type="entry name" value="Filament"/>
    <property type="match status" value="1"/>
</dbReference>
<reference evidence="6" key="1">
    <citation type="submission" date="2021-01" db="EMBL/GenBank/DDBJ databases">
        <authorList>
            <person name="Zahm M."/>
            <person name="Roques C."/>
            <person name="Cabau C."/>
            <person name="Klopp C."/>
            <person name="Donnadieu C."/>
            <person name="Jouanno E."/>
            <person name="Lampietro C."/>
            <person name="Louis A."/>
            <person name="Herpin A."/>
            <person name="Echchiki A."/>
            <person name="Berthelot C."/>
            <person name="Parey E."/>
            <person name="Roest-Crollius H."/>
            <person name="Braasch I."/>
            <person name="Postlethwait J."/>
            <person name="Bobe J."/>
            <person name="Montfort J."/>
            <person name="Bouchez O."/>
            <person name="Begum T."/>
            <person name="Mejri S."/>
            <person name="Adams A."/>
            <person name="Chen W.-J."/>
            <person name="Guiguen Y."/>
        </authorList>
    </citation>
    <scope>NUCLEOTIDE SEQUENCE</scope>
    <source>
        <strain evidence="6">YG-15Mar2019-1</strain>
        <tissue evidence="6">Brain</tissue>
    </source>
</reference>